<sequence length="361" mass="38787">MPDDISPQPRLGLRREPRQLTNTLLGIIAFVLMLFLLTQARFVLISLAIAIILFSLTSEAINAIARLRIGPVRIPMWLASIFAMVLIATGLISASAFILAQANQVLTLALTYTEPAQRAIAQIFSWMGADVEQAVLQYMQNIKIGGYLTALAGQASSLLSGAILITLFVGFLFVERIWFRSKLLSLLGGEGARADRIAAMVERIMQLVNHYLLVKAIVSAATALAVYAVFFFGGLELALPVAILTFFLNFIPSIGSIIATVIAGLAAYILTGDLTSAFIVFAIAGGIQFVIGNIIDPMLMGHALRLSSFGIIISLAFWGAVWGLPGMFLAVPIMVALMISCAHSPTLRPLAILLSREGLPD</sequence>
<feature type="transmembrane region" description="Helical" evidence="6">
    <location>
        <begin position="20"/>
        <end position="37"/>
    </location>
</feature>
<comment type="subcellular location">
    <subcellularLocation>
        <location evidence="1">Membrane</location>
        <topology evidence="1">Multi-pass membrane protein</topology>
    </subcellularLocation>
</comment>
<dbReference type="EMBL" id="JAYWLC010000004">
    <property type="protein sequence ID" value="MER5171400.1"/>
    <property type="molecule type" value="Genomic_DNA"/>
</dbReference>
<evidence type="ECO:0000256" key="1">
    <source>
        <dbReference type="ARBA" id="ARBA00004141"/>
    </source>
</evidence>
<feature type="transmembrane region" description="Helical" evidence="6">
    <location>
        <begin position="212"/>
        <end position="235"/>
    </location>
</feature>
<comment type="caution">
    <text evidence="7">The sequence shown here is derived from an EMBL/GenBank/DDBJ whole genome shotgun (WGS) entry which is preliminary data.</text>
</comment>
<dbReference type="Pfam" id="PF01594">
    <property type="entry name" value="AI-2E_transport"/>
    <property type="match status" value="1"/>
</dbReference>
<dbReference type="RefSeq" id="WP_339112600.1">
    <property type="nucleotide sequence ID" value="NZ_JAYWLC010000004.1"/>
</dbReference>
<organism evidence="7 8">
    <name type="scientific">Thioclava kandeliae</name>
    <dbReference type="NCBI Taxonomy" id="3070818"/>
    <lineage>
        <taxon>Bacteria</taxon>
        <taxon>Pseudomonadati</taxon>
        <taxon>Pseudomonadota</taxon>
        <taxon>Alphaproteobacteria</taxon>
        <taxon>Rhodobacterales</taxon>
        <taxon>Paracoccaceae</taxon>
        <taxon>Thioclava</taxon>
    </lineage>
</organism>
<reference evidence="7 8" key="1">
    <citation type="submission" date="2024-01" db="EMBL/GenBank/DDBJ databases">
        <authorList>
            <person name="Deng Y."/>
            <person name="Su J."/>
        </authorList>
    </citation>
    <scope>NUCLEOTIDE SEQUENCE [LARGE SCALE GENOMIC DNA]</scope>
    <source>
        <strain evidence="7 8">CPCC 100088</strain>
    </source>
</reference>
<reference evidence="7 8" key="2">
    <citation type="submission" date="2024-06" db="EMBL/GenBank/DDBJ databases">
        <title>Thioclava kandeliae sp. nov. from a rhizosphere soil sample of Kandelia candel in a mangrove.</title>
        <authorList>
            <person name="Mu T."/>
        </authorList>
    </citation>
    <scope>NUCLEOTIDE SEQUENCE [LARGE SCALE GENOMIC DNA]</scope>
    <source>
        <strain evidence="7 8">CPCC 100088</strain>
    </source>
</reference>
<accession>A0ABV1SES0</accession>
<keyword evidence="3 6" id="KW-0812">Transmembrane</keyword>
<dbReference type="InterPro" id="IPR002549">
    <property type="entry name" value="AI-2E-like"/>
</dbReference>
<feature type="transmembrane region" description="Helical" evidence="6">
    <location>
        <begin position="155"/>
        <end position="174"/>
    </location>
</feature>
<keyword evidence="8" id="KW-1185">Reference proteome</keyword>
<comment type="similarity">
    <text evidence="2">Belongs to the autoinducer-2 exporter (AI-2E) (TC 2.A.86) family.</text>
</comment>
<dbReference type="Proteomes" id="UP001438953">
    <property type="component" value="Unassembled WGS sequence"/>
</dbReference>
<name>A0ABV1SES0_9RHOB</name>
<keyword evidence="5 6" id="KW-0472">Membrane</keyword>
<feature type="transmembrane region" description="Helical" evidence="6">
    <location>
        <begin position="77"/>
        <end position="100"/>
    </location>
</feature>
<proteinExistence type="inferred from homology"/>
<feature type="transmembrane region" description="Helical" evidence="6">
    <location>
        <begin position="43"/>
        <end position="65"/>
    </location>
</feature>
<feature type="transmembrane region" description="Helical" evidence="6">
    <location>
        <begin position="315"/>
        <end position="339"/>
    </location>
</feature>
<evidence type="ECO:0000256" key="2">
    <source>
        <dbReference type="ARBA" id="ARBA00009773"/>
    </source>
</evidence>
<evidence type="ECO:0000256" key="5">
    <source>
        <dbReference type="ARBA" id="ARBA00023136"/>
    </source>
</evidence>
<gene>
    <name evidence="7" type="ORF">VSX56_06365</name>
</gene>
<feature type="transmembrane region" description="Helical" evidence="6">
    <location>
        <begin position="277"/>
        <end position="295"/>
    </location>
</feature>
<evidence type="ECO:0000256" key="4">
    <source>
        <dbReference type="ARBA" id="ARBA00022989"/>
    </source>
</evidence>
<evidence type="ECO:0000256" key="3">
    <source>
        <dbReference type="ARBA" id="ARBA00022692"/>
    </source>
</evidence>
<evidence type="ECO:0000256" key="6">
    <source>
        <dbReference type="SAM" id="Phobius"/>
    </source>
</evidence>
<evidence type="ECO:0000313" key="8">
    <source>
        <dbReference type="Proteomes" id="UP001438953"/>
    </source>
</evidence>
<feature type="transmembrane region" description="Helical" evidence="6">
    <location>
        <begin position="241"/>
        <end position="270"/>
    </location>
</feature>
<evidence type="ECO:0000313" key="7">
    <source>
        <dbReference type="EMBL" id="MER5171400.1"/>
    </source>
</evidence>
<keyword evidence="4 6" id="KW-1133">Transmembrane helix</keyword>
<protein>
    <submittedName>
        <fullName evidence="7">AI-2E family transporter</fullName>
    </submittedName>
</protein>